<protein>
    <submittedName>
        <fullName evidence="2">Uncharacterized protein</fullName>
    </submittedName>
</protein>
<comment type="caution">
    <text evidence="2">The sequence shown here is derived from an EMBL/GenBank/DDBJ whole genome shotgun (WGS) entry which is preliminary data.</text>
</comment>
<evidence type="ECO:0000313" key="2">
    <source>
        <dbReference type="EMBL" id="MFB9205063.1"/>
    </source>
</evidence>
<sequence>MEISVARIRSVPLALALFAAPWGFVVANGAYAWATRAGGGDDIGAEALALASAPRPLLLGLALLRSHVVPLGAAAAVLAWPPLHVIGLVAGSEWFEVAGAVLQAAGLAIVGIRLLNAPR</sequence>
<keyword evidence="1" id="KW-1133">Transmembrane helix</keyword>
<keyword evidence="1" id="KW-0472">Membrane</keyword>
<feature type="transmembrane region" description="Helical" evidence="1">
    <location>
        <begin position="12"/>
        <end position="31"/>
    </location>
</feature>
<keyword evidence="1" id="KW-0812">Transmembrane</keyword>
<name>A0ABV5IKL2_9ACTN</name>
<gene>
    <name evidence="2" type="ORF">ACFFV7_27975</name>
</gene>
<keyword evidence="3" id="KW-1185">Reference proteome</keyword>
<reference evidence="2 3" key="1">
    <citation type="submission" date="2024-09" db="EMBL/GenBank/DDBJ databases">
        <authorList>
            <person name="Sun Q."/>
            <person name="Mori K."/>
        </authorList>
    </citation>
    <scope>NUCLEOTIDE SEQUENCE [LARGE SCALE GENOMIC DNA]</scope>
    <source>
        <strain evidence="2 3">CCM 3426</strain>
    </source>
</reference>
<evidence type="ECO:0000256" key="1">
    <source>
        <dbReference type="SAM" id="Phobius"/>
    </source>
</evidence>
<evidence type="ECO:0000313" key="3">
    <source>
        <dbReference type="Proteomes" id="UP001589647"/>
    </source>
</evidence>
<dbReference type="Proteomes" id="UP001589647">
    <property type="component" value="Unassembled WGS sequence"/>
</dbReference>
<organism evidence="2 3">
    <name type="scientific">Nonomuraea spiralis</name>
    <dbReference type="NCBI Taxonomy" id="46182"/>
    <lineage>
        <taxon>Bacteria</taxon>
        <taxon>Bacillati</taxon>
        <taxon>Actinomycetota</taxon>
        <taxon>Actinomycetes</taxon>
        <taxon>Streptosporangiales</taxon>
        <taxon>Streptosporangiaceae</taxon>
        <taxon>Nonomuraea</taxon>
    </lineage>
</organism>
<proteinExistence type="predicted"/>
<dbReference type="RefSeq" id="WP_189653306.1">
    <property type="nucleotide sequence ID" value="NZ_BMRC01000039.1"/>
</dbReference>
<accession>A0ABV5IKL2</accession>
<dbReference type="EMBL" id="JBHMEI010000024">
    <property type="protein sequence ID" value="MFB9205063.1"/>
    <property type="molecule type" value="Genomic_DNA"/>
</dbReference>
<feature type="transmembrane region" description="Helical" evidence="1">
    <location>
        <begin position="97"/>
        <end position="115"/>
    </location>
</feature>